<evidence type="ECO:0000256" key="8">
    <source>
        <dbReference type="ARBA" id="ARBA00049896"/>
    </source>
</evidence>
<organism evidence="11 12">
    <name type="scientific">Cerasibacillus terrae</name>
    <dbReference type="NCBI Taxonomy" id="2498845"/>
    <lineage>
        <taxon>Bacteria</taxon>
        <taxon>Bacillati</taxon>
        <taxon>Bacillota</taxon>
        <taxon>Bacilli</taxon>
        <taxon>Bacillales</taxon>
        <taxon>Bacillaceae</taxon>
        <taxon>Cerasibacillus</taxon>
    </lineage>
</organism>
<gene>
    <name evidence="11" type="ORF">FHP05_00330</name>
</gene>
<dbReference type="RefSeq" id="WP_147664978.1">
    <property type="nucleotide sequence ID" value="NZ_VDUW01000001.1"/>
</dbReference>
<evidence type="ECO:0000256" key="1">
    <source>
        <dbReference type="ARBA" id="ARBA00014413"/>
    </source>
</evidence>
<keyword evidence="11" id="KW-0560">Oxidoreductase</keyword>
<dbReference type="GO" id="GO:0046872">
    <property type="term" value="F:metal ion binding"/>
    <property type="evidence" value="ECO:0007669"/>
    <property type="project" value="UniProtKB-KW"/>
</dbReference>
<comment type="pathway">
    <text evidence="5">Porphyrin-containing compound metabolism.</text>
</comment>
<dbReference type="Pfam" id="PF06778">
    <property type="entry name" value="Chlor_dismutase"/>
    <property type="match status" value="1"/>
</dbReference>
<dbReference type="EC" id="1.3.98.5" evidence="10"/>
<dbReference type="SUPFAM" id="SSF54909">
    <property type="entry name" value="Dimeric alpha+beta barrel"/>
    <property type="match status" value="1"/>
</dbReference>
<dbReference type="GO" id="GO:0004601">
    <property type="term" value="F:peroxidase activity"/>
    <property type="evidence" value="ECO:0007669"/>
    <property type="project" value="UniProtKB-KW"/>
</dbReference>
<accession>A0A5C8P1L2</accession>
<keyword evidence="4" id="KW-0408">Iron</keyword>
<evidence type="ECO:0000256" key="3">
    <source>
        <dbReference type="ARBA" id="ARBA00022723"/>
    </source>
</evidence>
<evidence type="ECO:0000313" key="11">
    <source>
        <dbReference type="EMBL" id="TXL67499.1"/>
    </source>
</evidence>
<dbReference type="InterPro" id="IPR011008">
    <property type="entry name" value="Dimeric_a/b-barrel"/>
</dbReference>
<dbReference type="PANTHER" id="PTHR36843:SF1">
    <property type="entry name" value="COPROHEME DECARBOXYLASE"/>
    <property type="match status" value="1"/>
</dbReference>
<keyword evidence="3" id="KW-0479">Metal-binding</keyword>
<evidence type="ECO:0000313" key="12">
    <source>
        <dbReference type="Proteomes" id="UP000321574"/>
    </source>
</evidence>
<dbReference type="GO" id="GO:0020037">
    <property type="term" value="F:heme binding"/>
    <property type="evidence" value="ECO:0007669"/>
    <property type="project" value="InterPro"/>
</dbReference>
<evidence type="ECO:0000256" key="9">
    <source>
        <dbReference type="ARBA" id="ARBA00049935"/>
    </source>
</evidence>
<dbReference type="PANTHER" id="PTHR36843">
    <property type="entry name" value="HEME-DEPENDENT PEROXIDASE YWFI-RELATED"/>
    <property type="match status" value="1"/>
</dbReference>
<comment type="caution">
    <text evidence="11">The sequence shown here is derived from an EMBL/GenBank/DDBJ whole genome shotgun (WGS) entry which is preliminary data.</text>
</comment>
<sequence>MVETVETYDGWYALHDFRTIDWEKWQAASASEREKALEQFHSLLHKWQEIEDNKQGSHGLFSIVSQKADLMFMVLRPTMKDINKLENEFNKTALAHYTKPAYSFLSIIEKSSYTKPTKNPYEDQNMLSKLYPKIFKTDYVCFYPMSKLRGETNNWFQLPKDERGRMMFDHIKTAKPFTEDVKRIITGSMGLDDYEWGVTLFCDDPLQFKKLIYDTRFDEVSAKYGVFGSFYIGCHLPNEEINPFFSVK</sequence>
<dbReference type="Proteomes" id="UP000321574">
    <property type="component" value="Unassembled WGS sequence"/>
</dbReference>
<dbReference type="Gene3D" id="3.30.70.1030">
    <property type="entry name" value="Apc35880, domain 1"/>
    <property type="match status" value="2"/>
</dbReference>
<dbReference type="NCBIfam" id="NF008913">
    <property type="entry name" value="PRK12276.1"/>
    <property type="match status" value="1"/>
</dbReference>
<comment type="cofactor">
    <cofactor evidence="9">
        <name>Fe-coproporphyrin III</name>
        <dbReference type="ChEBI" id="CHEBI:68438"/>
    </cofactor>
</comment>
<evidence type="ECO:0000256" key="5">
    <source>
        <dbReference type="ARBA" id="ARBA00023444"/>
    </source>
</evidence>
<evidence type="ECO:0000256" key="4">
    <source>
        <dbReference type="ARBA" id="ARBA00023004"/>
    </source>
</evidence>
<dbReference type="OrthoDB" id="9773646at2"/>
<evidence type="ECO:0000256" key="6">
    <source>
        <dbReference type="ARBA" id="ARBA00029882"/>
    </source>
</evidence>
<comment type="catalytic activity">
    <reaction evidence="8">
        <text>Fe-coproporphyrin III + 2 H2O2 + 2 H(+) = heme b + 2 CO2 + 4 H2O</text>
        <dbReference type="Rhea" id="RHEA:56516"/>
        <dbReference type="ChEBI" id="CHEBI:15377"/>
        <dbReference type="ChEBI" id="CHEBI:15378"/>
        <dbReference type="ChEBI" id="CHEBI:16240"/>
        <dbReference type="ChEBI" id="CHEBI:16526"/>
        <dbReference type="ChEBI" id="CHEBI:60344"/>
        <dbReference type="ChEBI" id="CHEBI:68438"/>
        <dbReference type="EC" id="1.3.98.5"/>
    </reaction>
    <physiologicalReaction direction="left-to-right" evidence="8">
        <dbReference type="Rhea" id="RHEA:56517"/>
    </physiologicalReaction>
</comment>
<dbReference type="InterPro" id="IPR010644">
    <property type="entry name" value="ChdC/CLD"/>
</dbReference>
<dbReference type="EMBL" id="VDUW01000001">
    <property type="protein sequence ID" value="TXL67499.1"/>
    <property type="molecule type" value="Genomic_DNA"/>
</dbReference>
<keyword evidence="11" id="KW-0575">Peroxidase</keyword>
<name>A0A5C8P1L2_9BACI</name>
<keyword evidence="12" id="KW-1185">Reference proteome</keyword>
<reference evidence="11 12" key="1">
    <citation type="submission" date="2019-06" db="EMBL/GenBank/DDBJ databases">
        <title>Cerasibacillus sp. nov., isolated from maize field.</title>
        <authorList>
            <person name="Lin S.-Y."/>
            <person name="Tsai C.-F."/>
            <person name="Young C.-C."/>
        </authorList>
    </citation>
    <scope>NUCLEOTIDE SEQUENCE [LARGE SCALE GENOMIC DNA]</scope>
    <source>
        <strain evidence="11 12">CC-CFT480</strain>
    </source>
</reference>
<evidence type="ECO:0000256" key="2">
    <source>
        <dbReference type="ARBA" id="ARBA00022617"/>
    </source>
</evidence>
<proteinExistence type="predicted"/>
<dbReference type="AlphaFoldDB" id="A0A5C8P1L2"/>
<evidence type="ECO:0000256" key="7">
    <source>
        <dbReference type="ARBA" id="ARBA00030236"/>
    </source>
</evidence>
<evidence type="ECO:0000256" key="10">
    <source>
        <dbReference type="ARBA" id="ARBA00050019"/>
    </source>
</evidence>
<protein>
    <recommendedName>
        <fullName evidence="1">Coproheme decarboxylase</fullName>
        <ecNumber evidence="10">1.3.98.5</ecNumber>
    </recommendedName>
    <alternativeName>
        <fullName evidence="6">Coproheme III oxidative decarboxylase</fullName>
    </alternativeName>
    <alternativeName>
        <fullName evidence="7">Hydrogen peroxide-dependent heme synthase</fullName>
    </alternativeName>
</protein>
<keyword evidence="2" id="KW-0349">Heme</keyword>